<evidence type="ECO:0000313" key="2">
    <source>
        <dbReference type="Proteomes" id="UP000216998"/>
    </source>
</evidence>
<protein>
    <recommendedName>
        <fullName evidence="3">Sel1 repeat family protein</fullName>
    </recommendedName>
</protein>
<name>A0A255YUB4_9PROT</name>
<dbReference type="Gene3D" id="1.25.40.10">
    <property type="entry name" value="Tetratricopeptide repeat domain"/>
    <property type="match status" value="1"/>
</dbReference>
<dbReference type="EMBL" id="NOXU01000031">
    <property type="protein sequence ID" value="OYQ32264.1"/>
    <property type="molecule type" value="Genomic_DNA"/>
</dbReference>
<dbReference type="InterPro" id="IPR011990">
    <property type="entry name" value="TPR-like_helical_dom_sf"/>
</dbReference>
<proteinExistence type="predicted"/>
<evidence type="ECO:0000313" key="1">
    <source>
        <dbReference type="EMBL" id="OYQ32264.1"/>
    </source>
</evidence>
<dbReference type="Proteomes" id="UP000216998">
    <property type="component" value="Unassembled WGS sequence"/>
</dbReference>
<keyword evidence="2" id="KW-1185">Reference proteome</keyword>
<sequence length="141" mass="16122">MVSVFISAFVVLVCAQNIQAEKQTATTITHLLSSSETAHLSRLAAEGDPKAAFRLGLDAEEREAPIEEQIFWMQIAQENGHPYAMSGLSAMYYRKGGEFACIRSLYWLKKFHNAEIERDKKYDDLERRNREKFVESADKCK</sequence>
<dbReference type="AlphaFoldDB" id="A0A255YUB4"/>
<evidence type="ECO:0008006" key="3">
    <source>
        <dbReference type="Google" id="ProtNLM"/>
    </source>
</evidence>
<reference evidence="1 2" key="1">
    <citation type="submission" date="2017-07" db="EMBL/GenBank/DDBJ databases">
        <title>Niveispirillum cyanobacteriorum sp. nov., isolated from cyanobacterial aggregates in a eutrophic lake.</title>
        <authorList>
            <person name="Cai H."/>
        </authorList>
    </citation>
    <scope>NUCLEOTIDE SEQUENCE [LARGE SCALE GENOMIC DNA]</scope>
    <source>
        <strain evidence="2">TH1-14</strain>
    </source>
</reference>
<gene>
    <name evidence="1" type="ORF">CHU95_15745</name>
</gene>
<accession>A0A255YUB4</accession>
<comment type="caution">
    <text evidence="1">The sequence shown here is derived from an EMBL/GenBank/DDBJ whole genome shotgun (WGS) entry which is preliminary data.</text>
</comment>
<organism evidence="1 2">
    <name type="scientific">Niveispirillum lacus</name>
    <dbReference type="NCBI Taxonomy" id="1981099"/>
    <lineage>
        <taxon>Bacteria</taxon>
        <taxon>Pseudomonadati</taxon>
        <taxon>Pseudomonadota</taxon>
        <taxon>Alphaproteobacteria</taxon>
        <taxon>Rhodospirillales</taxon>
        <taxon>Azospirillaceae</taxon>
        <taxon>Niveispirillum</taxon>
    </lineage>
</organism>